<dbReference type="Proteomes" id="UP000825935">
    <property type="component" value="Chromosome 21"/>
</dbReference>
<dbReference type="GO" id="GO:0050290">
    <property type="term" value="F:sphingomyelin phosphodiesterase D activity"/>
    <property type="evidence" value="ECO:0007669"/>
    <property type="project" value="InterPro"/>
</dbReference>
<dbReference type="Pfam" id="PF14724">
    <property type="entry name" value="mit_SMPDase"/>
    <property type="match status" value="1"/>
</dbReference>
<keyword evidence="2" id="KW-0812">Transmembrane</keyword>
<dbReference type="PANTHER" id="PTHR31801">
    <property type="entry name" value="ALTERED INHERITANCE OF MITOCHONDRIA PROTEIN 24, MITOCHONDRIAL"/>
    <property type="match status" value="1"/>
</dbReference>
<keyword evidence="2" id="KW-0472">Membrane</keyword>
<sequence length="776" mass="87270">MAIDAGDEAKLRSLLLVSTSSAEHIIDVCRIAESLLQSLHSPAQARNFFATFLPPLLQKIFGFQQQENVGSSPLTSSTSKPVSQVEPASSSFSQGWLSVISSSHDAAAAKSLVSLLSPEGLLLTSLLRLDKQSSSLRFLFPTERLPDWVQYALIKCAPSSLHSPSRIQFSRISKLFMDRIKPIPGGPSQVQLDTFEYFFFWFAFYAVCKHDRGGGDSSKEQQCKEASDSKVQKKSFPNWVSGLHNHRHSLTNWSIIHHASHQKNTNVPPLDPYLQLLQLYLTHYVPVSSSIRDYPSFARSEYDKASLGAGACLPYRTEFLLQTLTEFWLPNTDFSNAEDFVPPNLQLTNALRMLVNHINTLNPAFSGGGTSFTWSHIMQKPLYVFIRRAFKTWTSVTPVEKASRVVDVWLDFLQPWALNETMTTNSEVTASGEKFTENWHNFVSHNYVFYTNLTIYFLEFALKHVQRNVEAVLQMTSKILNVLAGSTKLLDYLKHLTSLLCNNDAALIKKSNVLIATIFDQLQELEDNGGNLREGFSDVMSSGEVRLFGKDGNGGEAMLELLILQAEGELQLVPHGKYTSCKKALEAIEKAGGMLFSKKIAPPVSPIATFVAEMDNGLVTAKVCTVLPQHTWQDVKYKGDWMRRPIESTEFGWLVRILVRVTDAINEKLELSEGCEMPDLEDDDGEDGDQDPSQGRNNVTIRPQPDMSMDFTLPKLLALISWCVSSAITLLAKIFRDRGWRLNLRFLAKKPIALTVAALMIYFWQRLFMTIFFMLF</sequence>
<feature type="transmembrane region" description="Helical" evidence="2">
    <location>
        <begin position="713"/>
        <end position="732"/>
    </location>
</feature>
<dbReference type="AlphaFoldDB" id="A0A8T2SA58"/>
<organism evidence="3 4">
    <name type="scientific">Ceratopteris richardii</name>
    <name type="common">Triangle waterfern</name>
    <dbReference type="NCBI Taxonomy" id="49495"/>
    <lineage>
        <taxon>Eukaryota</taxon>
        <taxon>Viridiplantae</taxon>
        <taxon>Streptophyta</taxon>
        <taxon>Embryophyta</taxon>
        <taxon>Tracheophyta</taxon>
        <taxon>Polypodiopsida</taxon>
        <taxon>Polypodiidae</taxon>
        <taxon>Polypodiales</taxon>
        <taxon>Pteridineae</taxon>
        <taxon>Pteridaceae</taxon>
        <taxon>Parkerioideae</taxon>
        <taxon>Ceratopteris</taxon>
    </lineage>
</organism>
<evidence type="ECO:0008006" key="5">
    <source>
        <dbReference type="Google" id="ProtNLM"/>
    </source>
</evidence>
<keyword evidence="4" id="KW-1185">Reference proteome</keyword>
<dbReference type="EMBL" id="CM035426">
    <property type="protein sequence ID" value="KAH7315585.1"/>
    <property type="molecule type" value="Genomic_DNA"/>
</dbReference>
<reference evidence="3" key="1">
    <citation type="submission" date="2021-08" db="EMBL/GenBank/DDBJ databases">
        <title>WGS assembly of Ceratopteris richardii.</title>
        <authorList>
            <person name="Marchant D.B."/>
            <person name="Chen G."/>
            <person name="Jenkins J."/>
            <person name="Shu S."/>
            <person name="Leebens-Mack J."/>
            <person name="Grimwood J."/>
            <person name="Schmutz J."/>
            <person name="Soltis P."/>
            <person name="Soltis D."/>
            <person name="Chen Z.-H."/>
        </authorList>
    </citation>
    <scope>NUCLEOTIDE SEQUENCE</scope>
    <source>
        <strain evidence="3">Whitten #5841</strain>
        <tissue evidence="3">Leaf</tissue>
    </source>
</reference>
<dbReference type="PANTHER" id="PTHR31801:SF1">
    <property type="entry name" value="SPHINGOMYELIN PHOSPHODIESTERASE"/>
    <property type="match status" value="1"/>
</dbReference>
<evidence type="ECO:0000256" key="2">
    <source>
        <dbReference type="SAM" id="Phobius"/>
    </source>
</evidence>
<gene>
    <name evidence="3" type="ORF">KP509_21G056000</name>
</gene>
<protein>
    <recommendedName>
        <fullName evidence="5">Sphingomyelin phosphodiesterase 4</fullName>
    </recommendedName>
</protein>
<feature type="compositionally biased region" description="Acidic residues" evidence="1">
    <location>
        <begin position="676"/>
        <end position="690"/>
    </location>
</feature>
<evidence type="ECO:0000313" key="3">
    <source>
        <dbReference type="EMBL" id="KAH7315585.1"/>
    </source>
</evidence>
<evidence type="ECO:0000313" key="4">
    <source>
        <dbReference type="Proteomes" id="UP000825935"/>
    </source>
</evidence>
<keyword evidence="2" id="KW-1133">Transmembrane helix</keyword>
<comment type="caution">
    <text evidence="3">The sequence shown here is derived from an EMBL/GenBank/DDBJ whole genome shotgun (WGS) entry which is preliminary data.</text>
</comment>
<feature type="region of interest" description="Disordered" evidence="1">
    <location>
        <begin position="676"/>
        <end position="703"/>
    </location>
</feature>
<feature type="transmembrane region" description="Helical" evidence="2">
    <location>
        <begin position="752"/>
        <end position="775"/>
    </location>
</feature>
<accession>A0A8T2SA58</accession>
<dbReference type="InterPro" id="IPR024129">
    <property type="entry name" value="Sphingomy_SMPD4"/>
</dbReference>
<name>A0A8T2SA58_CERRI</name>
<dbReference type="OrthoDB" id="10251508at2759"/>
<dbReference type="OMA" id="CASSEEW"/>
<proteinExistence type="predicted"/>
<feature type="compositionally biased region" description="Polar residues" evidence="1">
    <location>
        <begin position="692"/>
        <end position="701"/>
    </location>
</feature>
<evidence type="ECO:0000256" key="1">
    <source>
        <dbReference type="SAM" id="MobiDB-lite"/>
    </source>
</evidence>